<gene>
    <name evidence="1" type="ORF">U6C28_18575</name>
</gene>
<reference evidence="1 2" key="1">
    <citation type="submission" date="2023-12" db="EMBL/GenBank/DDBJ databases">
        <title>Genome comparison identifies genes involved in endophytic behavior of Lysinibacillus irui and provides insights into its role as a plant-growth promoting bacterium.</title>
        <authorList>
            <person name="Hilario S."/>
            <person name="Matos I."/>
            <person name="Goncalves M.F.M."/>
            <person name="Pardo C.A."/>
            <person name="Santos M.J."/>
        </authorList>
    </citation>
    <scope>NUCLEOTIDE SEQUENCE [LARGE SCALE GENOMIC DNA]</scope>
    <source>
        <strain evidence="1 2">B3</strain>
    </source>
</reference>
<sequence length="172" mass="20355">MNNLSTEDLATIAKVAIGEFTALQQEEQNKKIDRRLYNTRLLLRNYRDFKVRCEKLREDNKVNVKEDPFIEIGGQYLSIESLTRSSARTLNLMLFIDEMLDFYKNNCERQGKTAIRKYETLMHYYIYDDKKTYGEIAELYELDERTVRRDLKEAVYAVSVLIFGVDGLRIQL</sequence>
<evidence type="ECO:0000313" key="1">
    <source>
        <dbReference type="EMBL" id="MEA0978315.1"/>
    </source>
</evidence>
<organism evidence="1 2">
    <name type="scientific">Lysinibacillus irui</name>
    <dbReference type="NCBI Taxonomy" id="2998077"/>
    <lineage>
        <taxon>Bacteria</taxon>
        <taxon>Bacillati</taxon>
        <taxon>Bacillota</taxon>
        <taxon>Bacilli</taxon>
        <taxon>Bacillales</taxon>
        <taxon>Bacillaceae</taxon>
        <taxon>Lysinibacillus</taxon>
    </lineage>
</organism>
<evidence type="ECO:0000313" key="2">
    <source>
        <dbReference type="Proteomes" id="UP001289615"/>
    </source>
</evidence>
<name>A0ABU5NQJ9_9BACI</name>
<dbReference type="EMBL" id="JAXUIA010000014">
    <property type="protein sequence ID" value="MEA0978315.1"/>
    <property type="molecule type" value="Genomic_DNA"/>
</dbReference>
<accession>A0ABU5NQJ9</accession>
<evidence type="ECO:0008006" key="3">
    <source>
        <dbReference type="Google" id="ProtNLM"/>
    </source>
</evidence>
<dbReference type="Proteomes" id="UP001289615">
    <property type="component" value="Unassembled WGS sequence"/>
</dbReference>
<comment type="caution">
    <text evidence="1">The sequence shown here is derived from an EMBL/GenBank/DDBJ whole genome shotgun (WGS) entry which is preliminary data.</text>
</comment>
<dbReference type="RefSeq" id="WP_322611976.1">
    <property type="nucleotide sequence ID" value="NZ_JAXLNX010000019.1"/>
</dbReference>
<keyword evidence="2" id="KW-1185">Reference proteome</keyword>
<proteinExistence type="predicted"/>
<protein>
    <recommendedName>
        <fullName evidence="3">Helix-turn-helix type 11 domain-containing protein</fullName>
    </recommendedName>
</protein>